<gene>
    <name evidence="2" type="ORF">NG821_03995</name>
</gene>
<feature type="compositionally biased region" description="Polar residues" evidence="1">
    <location>
        <begin position="97"/>
        <end position="106"/>
    </location>
</feature>
<sequence length="139" mass="15166">MEIQGKIIAVLPKQSGTSKRTGNPWASQDYVIETHEQYPRKCVFRVFGEDKINQFAIKSGEELTVSFDIDAHEYQGRWFNNISAWQVQRVDPAAVQASAQGNQPQDSAEGLAGGTANGAQAPFPPAPDDDSKGADDLPF</sequence>
<dbReference type="Pfam" id="PF11325">
    <property type="entry name" value="DUF3127"/>
    <property type="match status" value="1"/>
</dbReference>
<dbReference type="EMBL" id="JAMXLY010000010">
    <property type="protein sequence ID" value="MCO6025012.1"/>
    <property type="molecule type" value="Genomic_DNA"/>
</dbReference>
<keyword evidence="3" id="KW-1185">Reference proteome</keyword>
<dbReference type="RefSeq" id="WP_252760375.1">
    <property type="nucleotide sequence ID" value="NZ_JAMXLY010000010.1"/>
</dbReference>
<protein>
    <submittedName>
        <fullName evidence="2">DUF3127 domain-containing protein</fullName>
    </submittedName>
</protein>
<organism evidence="2 3">
    <name type="scientific">Segatella cerevisiae</name>
    <dbReference type="NCBI Taxonomy" id="2053716"/>
    <lineage>
        <taxon>Bacteria</taxon>
        <taxon>Pseudomonadati</taxon>
        <taxon>Bacteroidota</taxon>
        <taxon>Bacteroidia</taxon>
        <taxon>Bacteroidales</taxon>
        <taxon>Prevotellaceae</taxon>
        <taxon>Segatella</taxon>
    </lineage>
</organism>
<evidence type="ECO:0000313" key="3">
    <source>
        <dbReference type="Proteomes" id="UP001204015"/>
    </source>
</evidence>
<feature type="region of interest" description="Disordered" evidence="1">
    <location>
        <begin position="91"/>
        <end position="139"/>
    </location>
</feature>
<feature type="compositionally biased region" description="Basic and acidic residues" evidence="1">
    <location>
        <begin position="129"/>
        <end position="139"/>
    </location>
</feature>
<evidence type="ECO:0000256" key="1">
    <source>
        <dbReference type="SAM" id="MobiDB-lite"/>
    </source>
</evidence>
<name>A0ABT1BV88_9BACT</name>
<proteinExistence type="predicted"/>
<dbReference type="Proteomes" id="UP001204015">
    <property type="component" value="Unassembled WGS sequence"/>
</dbReference>
<reference evidence="2 3" key="1">
    <citation type="submission" date="2022-06" db="EMBL/GenBank/DDBJ databases">
        <title>A taxonomic note on the genus Prevotella: Description of four novel genera and emended description of the genera Hallella and Xylanibacter.</title>
        <authorList>
            <person name="Hitch T.C.A."/>
        </authorList>
    </citation>
    <scope>NUCLEOTIDE SEQUENCE [LARGE SCALE GENOMIC DNA]</scope>
    <source>
        <strain evidence="2 3">DSM 100619</strain>
    </source>
</reference>
<comment type="caution">
    <text evidence="2">The sequence shown here is derived from an EMBL/GenBank/DDBJ whole genome shotgun (WGS) entry which is preliminary data.</text>
</comment>
<accession>A0ABT1BV88</accession>
<dbReference type="InterPro" id="IPR021474">
    <property type="entry name" value="DUF3127"/>
</dbReference>
<evidence type="ECO:0000313" key="2">
    <source>
        <dbReference type="EMBL" id="MCO6025012.1"/>
    </source>
</evidence>